<dbReference type="OrthoDB" id="10375643at2759"/>
<organism evidence="2">
    <name type="scientific">Aphanomyces astaci</name>
    <name type="common">Crayfish plague agent</name>
    <dbReference type="NCBI Taxonomy" id="112090"/>
    <lineage>
        <taxon>Eukaryota</taxon>
        <taxon>Sar</taxon>
        <taxon>Stramenopiles</taxon>
        <taxon>Oomycota</taxon>
        <taxon>Saprolegniomycetes</taxon>
        <taxon>Saprolegniales</taxon>
        <taxon>Verrucalvaceae</taxon>
        <taxon>Aphanomyces</taxon>
    </lineage>
</organism>
<accession>W4FVB4</accession>
<reference evidence="2" key="1">
    <citation type="submission" date="2013-12" db="EMBL/GenBank/DDBJ databases">
        <title>The Genome Sequence of Aphanomyces astaci APO3.</title>
        <authorList>
            <consortium name="The Broad Institute Genomics Platform"/>
            <person name="Russ C."/>
            <person name="Tyler B."/>
            <person name="van West P."/>
            <person name="Dieguez-Uribeondo J."/>
            <person name="Young S.K."/>
            <person name="Zeng Q."/>
            <person name="Gargeya S."/>
            <person name="Fitzgerald M."/>
            <person name="Abouelleil A."/>
            <person name="Alvarado L."/>
            <person name="Chapman S.B."/>
            <person name="Gainer-Dewar J."/>
            <person name="Goldberg J."/>
            <person name="Griggs A."/>
            <person name="Gujja S."/>
            <person name="Hansen M."/>
            <person name="Howarth C."/>
            <person name="Imamovic A."/>
            <person name="Ireland A."/>
            <person name="Larimer J."/>
            <person name="McCowan C."/>
            <person name="Murphy C."/>
            <person name="Pearson M."/>
            <person name="Poon T.W."/>
            <person name="Priest M."/>
            <person name="Roberts A."/>
            <person name="Saif S."/>
            <person name="Shea T."/>
            <person name="Sykes S."/>
            <person name="Wortman J."/>
            <person name="Nusbaum C."/>
            <person name="Birren B."/>
        </authorList>
    </citation>
    <scope>NUCLEOTIDE SEQUENCE [LARGE SCALE GENOMIC DNA]</scope>
    <source>
        <strain evidence="2">APO3</strain>
    </source>
</reference>
<evidence type="ECO:0000313" key="2">
    <source>
        <dbReference type="EMBL" id="ETV70896.1"/>
    </source>
</evidence>
<dbReference type="GeneID" id="20815656"/>
<gene>
    <name evidence="2" type="ORF">H257_13660</name>
</gene>
<sequence>MSTLTNQNKAPAWWVEALPAWHASLVQERAHMEALFNATCKQVEFMLATYEAIEIATKGSGIHVDDSTIQQPKVNRLAKTRDTRYPFLAYATVCSEGSSLSTCSALHQLVHTGVEHATLHAAMANPTLEMADRLGETARAKWKQVHVDSTGHRMAFATALRDRVHSLLRWLRHTSLKTADAAPALDVCLPSPLEMLASTPDVDDVAGGGGPIPSTIDDDVARYRDWASHERFNIDQAHAMQVHNAEREWGAYHAYLTAQVTAELASCDSMDNVHVAAKKRTLVRNIFASAMETGEQRKLDAMRHLEMQHRDLHIQIDAKELEFKLVVLVREQATAEFHRLDRWIHTSISTLQDAARGSSWVSDTSPLPSWLVDIAQGAPTPPRPLPALQKQLSIHRTKPSSFGPSSRQSRHRLPTGTSSSMPTLSR</sequence>
<feature type="region of interest" description="Disordered" evidence="1">
    <location>
        <begin position="378"/>
        <end position="426"/>
    </location>
</feature>
<dbReference type="AlphaFoldDB" id="W4FVB4"/>
<feature type="compositionally biased region" description="Polar residues" evidence="1">
    <location>
        <begin position="415"/>
        <end position="426"/>
    </location>
</feature>
<evidence type="ECO:0000256" key="1">
    <source>
        <dbReference type="SAM" id="MobiDB-lite"/>
    </source>
</evidence>
<dbReference type="EMBL" id="KI913163">
    <property type="protein sequence ID" value="ETV70896.1"/>
    <property type="molecule type" value="Genomic_DNA"/>
</dbReference>
<name>W4FVB4_APHAT</name>
<dbReference type="VEuPathDB" id="FungiDB:H257_13660"/>
<dbReference type="RefSeq" id="XP_009839559.1">
    <property type="nucleotide sequence ID" value="XM_009841257.1"/>
</dbReference>
<proteinExistence type="predicted"/>
<protein>
    <submittedName>
        <fullName evidence="2">Uncharacterized protein</fullName>
    </submittedName>
</protein>